<dbReference type="PROSITE" id="PS50060">
    <property type="entry name" value="MAM_2"/>
    <property type="match status" value="1"/>
</dbReference>
<feature type="domain" description="MAM" evidence="3">
    <location>
        <begin position="103"/>
        <end position="199"/>
    </location>
</feature>
<keyword evidence="2" id="KW-1133">Transmembrane helix</keyword>
<feature type="non-terminal residue" evidence="4">
    <location>
        <position position="300"/>
    </location>
</feature>
<name>A0ABD0JBF2_9CAEN</name>
<dbReference type="SUPFAM" id="SSF49899">
    <property type="entry name" value="Concanavalin A-like lectins/glucanases"/>
    <property type="match status" value="1"/>
</dbReference>
<dbReference type="AlphaFoldDB" id="A0ABD0JBF2"/>
<accession>A0ABD0JBF2</accession>
<dbReference type="Proteomes" id="UP001519460">
    <property type="component" value="Unassembled WGS sequence"/>
</dbReference>
<protein>
    <recommendedName>
        <fullName evidence="3">MAM domain-containing protein</fullName>
    </recommendedName>
</protein>
<dbReference type="EMBL" id="JACVVK020000522">
    <property type="protein sequence ID" value="KAK7468124.1"/>
    <property type="molecule type" value="Genomic_DNA"/>
</dbReference>
<dbReference type="Gene3D" id="2.60.120.200">
    <property type="match status" value="1"/>
</dbReference>
<keyword evidence="2" id="KW-0812">Transmembrane</keyword>
<feature type="non-terminal residue" evidence="4">
    <location>
        <position position="1"/>
    </location>
</feature>
<keyword evidence="2" id="KW-0472">Membrane</keyword>
<evidence type="ECO:0000256" key="1">
    <source>
        <dbReference type="SAM" id="MobiDB-lite"/>
    </source>
</evidence>
<evidence type="ECO:0000256" key="2">
    <source>
        <dbReference type="SAM" id="Phobius"/>
    </source>
</evidence>
<evidence type="ECO:0000313" key="5">
    <source>
        <dbReference type="Proteomes" id="UP001519460"/>
    </source>
</evidence>
<dbReference type="SMART" id="SM00137">
    <property type="entry name" value="MAM"/>
    <property type="match status" value="1"/>
</dbReference>
<evidence type="ECO:0000313" key="4">
    <source>
        <dbReference type="EMBL" id="KAK7468124.1"/>
    </source>
</evidence>
<organism evidence="4 5">
    <name type="scientific">Batillaria attramentaria</name>
    <dbReference type="NCBI Taxonomy" id="370345"/>
    <lineage>
        <taxon>Eukaryota</taxon>
        <taxon>Metazoa</taxon>
        <taxon>Spiralia</taxon>
        <taxon>Lophotrochozoa</taxon>
        <taxon>Mollusca</taxon>
        <taxon>Gastropoda</taxon>
        <taxon>Caenogastropoda</taxon>
        <taxon>Sorbeoconcha</taxon>
        <taxon>Cerithioidea</taxon>
        <taxon>Batillariidae</taxon>
        <taxon>Batillaria</taxon>
    </lineage>
</organism>
<dbReference type="InterPro" id="IPR000998">
    <property type="entry name" value="MAM_dom"/>
</dbReference>
<keyword evidence="5" id="KW-1185">Reference proteome</keyword>
<dbReference type="InterPro" id="IPR013320">
    <property type="entry name" value="ConA-like_dom_sf"/>
</dbReference>
<evidence type="ECO:0000259" key="3">
    <source>
        <dbReference type="PROSITE" id="PS50060"/>
    </source>
</evidence>
<comment type="caution">
    <text evidence="4">The sequence shown here is derived from an EMBL/GenBank/DDBJ whole genome shotgun (WGS) entry which is preliminary data.</text>
</comment>
<gene>
    <name evidence="4" type="ORF">BaRGS_00036639</name>
</gene>
<reference evidence="4 5" key="1">
    <citation type="journal article" date="2023" name="Sci. Data">
        <title>Genome assembly of the Korean intertidal mud-creeper Batillaria attramentaria.</title>
        <authorList>
            <person name="Patra A.K."/>
            <person name="Ho P.T."/>
            <person name="Jun S."/>
            <person name="Lee S.J."/>
            <person name="Kim Y."/>
            <person name="Won Y.J."/>
        </authorList>
    </citation>
    <scope>NUCLEOTIDE SEQUENCE [LARGE SCALE GENOMIC DNA]</scope>
    <source>
        <strain evidence="4">Wonlab-2016</strain>
    </source>
</reference>
<feature type="transmembrane region" description="Helical" evidence="2">
    <location>
        <begin position="240"/>
        <end position="262"/>
    </location>
</feature>
<feature type="compositionally biased region" description="Polar residues" evidence="1">
    <location>
        <begin position="288"/>
        <end position="300"/>
    </location>
</feature>
<proteinExistence type="predicted"/>
<feature type="region of interest" description="Disordered" evidence="1">
    <location>
        <begin position="281"/>
        <end position="300"/>
    </location>
</feature>
<dbReference type="Pfam" id="PF00629">
    <property type="entry name" value="MAM"/>
    <property type="match status" value="1"/>
</dbReference>
<sequence>IVFEAQKLKEQSCGSDYDEINLAEVMFEGVAPPLPSPPTSTATATEMTTIAVDTTTVSNTDESTGEAAVTITTSSTVTVTPDGISGTNCLTVNFTNEPNNSVARLHSPWMCATRQNASLSFQYAIAGLNTDEKCPLSVLLTTSSGTSIVWTSSGATQTSFEQGNVEIPHPDCPFQVVFEARRLKQEPCGIYYDEINLADVVFEGAAPPSPSPTSPITTYNNTQVPMSGAKPDTGSLSAGAAAGIGVGVIVIVVLIIGILVILRRRGRKNKTDAPLVKRGNAREKKNGEVNTFMNQGYSED</sequence>